<reference evidence="1" key="2">
    <citation type="submission" date="2021-04" db="EMBL/GenBank/DDBJ databases">
        <authorList>
            <person name="Gilroy R."/>
        </authorList>
    </citation>
    <scope>NUCLEOTIDE SEQUENCE</scope>
    <source>
        <strain evidence="1">1282</strain>
    </source>
</reference>
<dbReference type="EMBL" id="DXDU01000012">
    <property type="protein sequence ID" value="HIY25730.1"/>
    <property type="molecule type" value="Genomic_DNA"/>
</dbReference>
<gene>
    <name evidence="1" type="ORF">H9838_00975</name>
</gene>
<evidence type="ECO:0000313" key="1">
    <source>
        <dbReference type="EMBL" id="HIY25730.1"/>
    </source>
</evidence>
<sequence>MEGIIATAVLVALLAAGVFFAARKLYRDKKAGRTCCGGSDCSCCSGCGKKRK</sequence>
<comment type="caution">
    <text evidence="1">The sequence shown here is derived from an EMBL/GenBank/DDBJ whole genome shotgun (WGS) entry which is preliminary data.</text>
</comment>
<reference evidence="1" key="1">
    <citation type="journal article" date="2021" name="PeerJ">
        <title>Extensive microbial diversity within the chicken gut microbiome revealed by metagenomics and culture.</title>
        <authorList>
            <person name="Gilroy R."/>
            <person name="Ravi A."/>
            <person name="Getino M."/>
            <person name="Pursley I."/>
            <person name="Horton D.L."/>
            <person name="Alikhan N.F."/>
            <person name="Baker D."/>
            <person name="Gharbi K."/>
            <person name="Hall N."/>
            <person name="Watson M."/>
            <person name="Adriaenssens E.M."/>
            <person name="Foster-Nyarko E."/>
            <person name="Jarju S."/>
            <person name="Secka A."/>
            <person name="Antonio M."/>
            <person name="Oren A."/>
            <person name="Chaudhuri R.R."/>
            <person name="La Ragione R."/>
            <person name="Hildebrand F."/>
            <person name="Pallen M.J."/>
        </authorList>
    </citation>
    <scope>NUCLEOTIDE SEQUENCE</scope>
    <source>
        <strain evidence="1">1282</strain>
    </source>
</reference>
<organism evidence="1 2">
    <name type="scientific">Candidatus Acutalibacter pullistercoris</name>
    <dbReference type="NCBI Taxonomy" id="2838418"/>
    <lineage>
        <taxon>Bacteria</taxon>
        <taxon>Bacillati</taxon>
        <taxon>Bacillota</taxon>
        <taxon>Clostridia</taxon>
        <taxon>Eubacteriales</taxon>
        <taxon>Acutalibacteraceae</taxon>
        <taxon>Acutalibacter</taxon>
    </lineage>
</organism>
<evidence type="ECO:0000313" key="2">
    <source>
        <dbReference type="Proteomes" id="UP000823915"/>
    </source>
</evidence>
<dbReference type="Proteomes" id="UP000823915">
    <property type="component" value="Unassembled WGS sequence"/>
</dbReference>
<protein>
    <submittedName>
        <fullName evidence="1">FeoB-associated Cys-rich membrane protein</fullName>
    </submittedName>
</protein>
<proteinExistence type="predicted"/>
<dbReference type="AlphaFoldDB" id="A0A9D1YBM7"/>
<accession>A0A9D1YBM7</accession>
<dbReference type="Pfam" id="PF12669">
    <property type="entry name" value="FeoB_associated"/>
    <property type="match status" value="1"/>
</dbReference>
<name>A0A9D1YBM7_9FIRM</name>